<dbReference type="GO" id="GO:0004198">
    <property type="term" value="F:calcium-dependent cysteine-type endopeptidase activity"/>
    <property type="evidence" value="ECO:0007669"/>
    <property type="project" value="InterPro"/>
</dbReference>
<dbReference type="STRING" id="34690.A0A182U9F3"/>
<dbReference type="FunFam" id="3.90.70.10:FF:000054">
    <property type="entry name" value="Calpain 14"/>
    <property type="match status" value="1"/>
</dbReference>
<dbReference type="PANTHER" id="PTHR10183:SF433">
    <property type="entry name" value="CALPAIN-A-RELATED"/>
    <property type="match status" value="1"/>
</dbReference>
<dbReference type="GO" id="GO:0005737">
    <property type="term" value="C:cytoplasm"/>
    <property type="evidence" value="ECO:0007669"/>
    <property type="project" value="TreeGrafter"/>
</dbReference>
<reference evidence="8" key="2">
    <citation type="submission" date="2020-05" db="UniProtKB">
        <authorList>
            <consortium name="EnsemblMetazoa"/>
        </authorList>
    </citation>
    <scope>IDENTIFICATION</scope>
    <source>
        <strain evidence="8">CM1001059</strain>
    </source>
</reference>
<reference evidence="9" key="1">
    <citation type="submission" date="2014-01" db="EMBL/GenBank/DDBJ databases">
        <title>The Genome Sequence of Anopheles melas CM1001059_A (V2).</title>
        <authorList>
            <consortium name="The Broad Institute Genomics Platform"/>
            <person name="Neafsey D.E."/>
            <person name="Besansky N."/>
            <person name="Howell P."/>
            <person name="Walton C."/>
            <person name="Young S.K."/>
            <person name="Zeng Q."/>
            <person name="Gargeya S."/>
            <person name="Fitzgerald M."/>
            <person name="Haas B."/>
            <person name="Abouelleil A."/>
            <person name="Allen A.W."/>
            <person name="Alvarado L."/>
            <person name="Arachchi H.M."/>
            <person name="Berlin A.M."/>
            <person name="Chapman S.B."/>
            <person name="Gainer-Dewar J."/>
            <person name="Goldberg J."/>
            <person name="Griggs A."/>
            <person name="Gujja S."/>
            <person name="Hansen M."/>
            <person name="Howarth C."/>
            <person name="Imamovic A."/>
            <person name="Ireland A."/>
            <person name="Larimer J."/>
            <person name="McCowan C."/>
            <person name="Murphy C."/>
            <person name="Pearson M."/>
            <person name="Poon T.W."/>
            <person name="Priest M."/>
            <person name="Roberts A."/>
            <person name="Saif S."/>
            <person name="Shea T."/>
            <person name="Sisk P."/>
            <person name="Sykes S."/>
            <person name="Wortman J."/>
            <person name="Nusbaum C."/>
            <person name="Birren B."/>
        </authorList>
    </citation>
    <scope>NUCLEOTIDE SEQUENCE [LARGE SCALE GENOMIC DNA]</scope>
    <source>
        <strain evidence="9">CM1001059</strain>
    </source>
</reference>
<dbReference type="SMART" id="SM00230">
    <property type="entry name" value="CysPc"/>
    <property type="match status" value="1"/>
</dbReference>
<dbReference type="SMART" id="SM00720">
    <property type="entry name" value="calpain_III"/>
    <property type="match status" value="1"/>
</dbReference>
<keyword evidence="3 6" id="KW-0378">Hydrolase</keyword>
<sequence>MHFISWWLESAEDDSDHDRSSSSIASESVCRSNTDLDGFKNQSTVKDFQTLRDRCLAEGALFEDPEFPANNFSIYHSNPPKKGERVFEWKRPGEIVPSPKFVTEGFSRFDVRQGIIGNCWFISSCSALTSHQELFERVVPLDNGQFEADHYAGVFHFRFWQYGQWVEVIVDDRLPVGKNNQLLFISSSDKDEFWGALLEKAYAKLHGSYEALDSGTGREGMVDLTGGITEFYQLKGNEPDDLFERLESNLARRSLITAGINGNERERVQSVNLVPQHEYSVTKVARLDATLHMLDFGAGNAVDVRLICVRNPWGRGEWSGAWGDHSLEWIMVRDEKMEELNIVQEDGEFWMNFEDFVHHFDDVSVCYQCPGDMGKELRARYPWEMVSEMGEWNRSATAGGSDENSFWSNPQYVLKLAHHEGHEDDPRISVTIGLMQKHHRAKGTSFLSMRLLVFPMPDHVLTGNRSLPKSFFDNVNPVQTEANFETTRELVARYKLPPGRYVVVPHTWKPQQEAEFMLRIFAEGSVTKLCYCAGDVIG</sequence>
<evidence type="ECO:0000259" key="7">
    <source>
        <dbReference type="PROSITE" id="PS50203"/>
    </source>
</evidence>
<dbReference type="InterPro" id="IPR022683">
    <property type="entry name" value="Calpain_III"/>
</dbReference>
<evidence type="ECO:0000256" key="1">
    <source>
        <dbReference type="ARBA" id="ARBA00007623"/>
    </source>
</evidence>
<feature type="active site" evidence="5 6">
    <location>
        <position position="119"/>
    </location>
</feature>
<dbReference type="VEuPathDB" id="VectorBase:AMEC016358"/>
<dbReference type="EnsemblMetazoa" id="AMEC016358-RA">
    <property type="protein sequence ID" value="AMEC016358-PA"/>
    <property type="gene ID" value="AMEC016358"/>
</dbReference>
<dbReference type="GO" id="GO:0006508">
    <property type="term" value="P:proteolysis"/>
    <property type="evidence" value="ECO:0007669"/>
    <property type="project" value="UniProtKB-KW"/>
</dbReference>
<evidence type="ECO:0000313" key="9">
    <source>
        <dbReference type="Proteomes" id="UP000075902"/>
    </source>
</evidence>
<protein>
    <recommendedName>
        <fullName evidence="7">Calpain catalytic domain-containing protein</fullName>
    </recommendedName>
</protein>
<dbReference type="SUPFAM" id="SSF49758">
    <property type="entry name" value="Calpain large subunit, middle domain (domain III)"/>
    <property type="match status" value="1"/>
</dbReference>
<dbReference type="InterPro" id="IPR001300">
    <property type="entry name" value="Peptidase_C2_calpain_cat"/>
</dbReference>
<dbReference type="CDD" id="cd00044">
    <property type="entry name" value="CysPc"/>
    <property type="match status" value="1"/>
</dbReference>
<evidence type="ECO:0000313" key="8">
    <source>
        <dbReference type="EnsemblMetazoa" id="AMEC016358-PA"/>
    </source>
</evidence>
<feature type="active site" evidence="5 6">
    <location>
        <position position="277"/>
    </location>
</feature>
<dbReference type="SUPFAM" id="SSF54001">
    <property type="entry name" value="Cysteine proteinases"/>
    <property type="match status" value="1"/>
</dbReference>
<dbReference type="AlphaFoldDB" id="A0A182U9F3"/>
<dbReference type="InterPro" id="IPR036213">
    <property type="entry name" value="Calpain_III_sf"/>
</dbReference>
<organism evidence="8 9">
    <name type="scientific">Anopheles melas</name>
    <dbReference type="NCBI Taxonomy" id="34690"/>
    <lineage>
        <taxon>Eukaryota</taxon>
        <taxon>Metazoa</taxon>
        <taxon>Ecdysozoa</taxon>
        <taxon>Arthropoda</taxon>
        <taxon>Hexapoda</taxon>
        <taxon>Insecta</taxon>
        <taxon>Pterygota</taxon>
        <taxon>Neoptera</taxon>
        <taxon>Endopterygota</taxon>
        <taxon>Diptera</taxon>
        <taxon>Nematocera</taxon>
        <taxon>Culicoidea</taxon>
        <taxon>Culicidae</taxon>
        <taxon>Anophelinae</taxon>
        <taxon>Anopheles</taxon>
    </lineage>
</organism>
<evidence type="ECO:0000256" key="3">
    <source>
        <dbReference type="ARBA" id="ARBA00022801"/>
    </source>
</evidence>
<name>A0A182U9F3_9DIPT</name>
<dbReference type="InterPro" id="IPR000169">
    <property type="entry name" value="Pept_cys_AS"/>
</dbReference>
<dbReference type="Pfam" id="PF00648">
    <property type="entry name" value="Peptidase_C2"/>
    <property type="match status" value="1"/>
</dbReference>
<evidence type="ECO:0000256" key="5">
    <source>
        <dbReference type="PIRSR" id="PIRSR622684-1"/>
    </source>
</evidence>
<dbReference type="PROSITE" id="PS50203">
    <property type="entry name" value="CALPAIN_CAT"/>
    <property type="match status" value="1"/>
</dbReference>
<keyword evidence="2 6" id="KW-0645">Protease</keyword>
<comment type="similarity">
    <text evidence="1">Belongs to the peptidase C2 family.</text>
</comment>
<dbReference type="PRINTS" id="PR00704">
    <property type="entry name" value="CALPAIN"/>
</dbReference>
<dbReference type="Gene3D" id="2.60.120.380">
    <property type="match status" value="1"/>
</dbReference>
<dbReference type="InterPro" id="IPR022684">
    <property type="entry name" value="Calpain_cysteine_protease"/>
</dbReference>
<feature type="domain" description="Calpain catalytic" evidence="7">
    <location>
        <begin position="61"/>
        <end position="369"/>
    </location>
</feature>
<dbReference type="PANTHER" id="PTHR10183">
    <property type="entry name" value="CALPAIN"/>
    <property type="match status" value="1"/>
</dbReference>
<dbReference type="InterPro" id="IPR022682">
    <property type="entry name" value="Calpain_domain_III"/>
</dbReference>
<dbReference type="InterPro" id="IPR038765">
    <property type="entry name" value="Papain-like_cys_pep_sf"/>
</dbReference>
<dbReference type="Gene3D" id="3.90.70.10">
    <property type="entry name" value="Cysteine proteinases"/>
    <property type="match status" value="1"/>
</dbReference>
<evidence type="ECO:0000256" key="4">
    <source>
        <dbReference type="ARBA" id="ARBA00022807"/>
    </source>
</evidence>
<dbReference type="Pfam" id="PF01067">
    <property type="entry name" value="Calpain_III"/>
    <property type="match status" value="1"/>
</dbReference>
<proteinExistence type="inferred from homology"/>
<feature type="active site" evidence="5 6">
    <location>
        <position position="311"/>
    </location>
</feature>
<keyword evidence="4 6" id="KW-0788">Thiol protease</keyword>
<accession>A0A182U9F3</accession>
<dbReference type="Proteomes" id="UP000075902">
    <property type="component" value="Unassembled WGS sequence"/>
</dbReference>
<dbReference type="PROSITE" id="PS00139">
    <property type="entry name" value="THIOL_PROTEASE_CYS"/>
    <property type="match status" value="1"/>
</dbReference>
<evidence type="ECO:0000256" key="6">
    <source>
        <dbReference type="PROSITE-ProRule" id="PRU00239"/>
    </source>
</evidence>
<evidence type="ECO:0000256" key="2">
    <source>
        <dbReference type="ARBA" id="ARBA00022670"/>
    </source>
</evidence>
<keyword evidence="9" id="KW-1185">Reference proteome</keyword>